<dbReference type="Proteomes" id="UP001597469">
    <property type="component" value="Unassembled WGS sequence"/>
</dbReference>
<protein>
    <submittedName>
        <fullName evidence="1">Uncharacterized protein</fullName>
    </submittedName>
</protein>
<dbReference type="EMBL" id="JBHULN010000010">
    <property type="protein sequence ID" value="MFD2572423.1"/>
    <property type="molecule type" value="Genomic_DNA"/>
</dbReference>
<gene>
    <name evidence="1" type="ORF">ACFSUS_17420</name>
</gene>
<proteinExistence type="predicted"/>
<name>A0ABW5M632_9BACT</name>
<evidence type="ECO:0000313" key="1">
    <source>
        <dbReference type="EMBL" id="MFD2572423.1"/>
    </source>
</evidence>
<accession>A0ABW5M632</accession>
<organism evidence="1 2">
    <name type="scientific">Spirosoma soli</name>
    <dbReference type="NCBI Taxonomy" id="1770529"/>
    <lineage>
        <taxon>Bacteria</taxon>
        <taxon>Pseudomonadati</taxon>
        <taxon>Bacteroidota</taxon>
        <taxon>Cytophagia</taxon>
        <taxon>Cytophagales</taxon>
        <taxon>Cytophagaceae</taxon>
        <taxon>Spirosoma</taxon>
    </lineage>
</organism>
<keyword evidence="2" id="KW-1185">Reference proteome</keyword>
<evidence type="ECO:0000313" key="2">
    <source>
        <dbReference type="Proteomes" id="UP001597469"/>
    </source>
</evidence>
<sequence length="252" mass="29193">MNTQPDLITGIYNYCDTWCERCLFTSRCRSFQIQSETGLTKALDTEGNLVQQLTEALNLTKQYIENLTRSQENSGLNELTEQQTQALEEKAIRRESARRHLISELANEYMRLSGIWSKEEKGLLEQAGQQQLREVELGLKTQEEAMPLLNALKDAWEMIRWYRTLIPVKTQSALRALSEPSADVHLMNYHLGKAKLVLVSIDRSFMAWQTMIQHYPEKTDDLLDMLSLLSRLRRELEALFPEARAFQRPGLD</sequence>
<dbReference type="RefSeq" id="WP_381524807.1">
    <property type="nucleotide sequence ID" value="NZ_JBHULN010000010.1"/>
</dbReference>
<comment type="caution">
    <text evidence="1">The sequence shown here is derived from an EMBL/GenBank/DDBJ whole genome shotgun (WGS) entry which is preliminary data.</text>
</comment>
<reference evidence="2" key="1">
    <citation type="journal article" date="2019" name="Int. J. Syst. Evol. Microbiol.">
        <title>The Global Catalogue of Microorganisms (GCM) 10K type strain sequencing project: providing services to taxonomists for standard genome sequencing and annotation.</title>
        <authorList>
            <consortium name="The Broad Institute Genomics Platform"/>
            <consortium name="The Broad Institute Genome Sequencing Center for Infectious Disease"/>
            <person name="Wu L."/>
            <person name="Ma J."/>
        </authorList>
    </citation>
    <scope>NUCLEOTIDE SEQUENCE [LARGE SCALE GENOMIC DNA]</scope>
    <source>
        <strain evidence="2">KCTC 42805</strain>
    </source>
</reference>